<reference evidence="2 3" key="1">
    <citation type="journal article" date="2016" name="Nat. Commun.">
        <title>Ectomycorrhizal ecology is imprinted in the genome of the dominant symbiotic fungus Cenococcum geophilum.</title>
        <authorList>
            <consortium name="DOE Joint Genome Institute"/>
            <person name="Peter M."/>
            <person name="Kohler A."/>
            <person name="Ohm R.A."/>
            <person name="Kuo A."/>
            <person name="Krutzmann J."/>
            <person name="Morin E."/>
            <person name="Arend M."/>
            <person name="Barry K.W."/>
            <person name="Binder M."/>
            <person name="Choi C."/>
            <person name="Clum A."/>
            <person name="Copeland A."/>
            <person name="Grisel N."/>
            <person name="Haridas S."/>
            <person name="Kipfer T."/>
            <person name="LaButti K."/>
            <person name="Lindquist E."/>
            <person name="Lipzen A."/>
            <person name="Maire R."/>
            <person name="Meier B."/>
            <person name="Mihaltcheva S."/>
            <person name="Molinier V."/>
            <person name="Murat C."/>
            <person name="Poggeler S."/>
            <person name="Quandt C.A."/>
            <person name="Sperisen C."/>
            <person name="Tritt A."/>
            <person name="Tisserant E."/>
            <person name="Crous P.W."/>
            <person name="Henrissat B."/>
            <person name="Nehls U."/>
            <person name="Egli S."/>
            <person name="Spatafora J.W."/>
            <person name="Grigoriev I.V."/>
            <person name="Martin F.M."/>
        </authorList>
    </citation>
    <scope>NUCLEOTIDE SEQUENCE [LARGE SCALE GENOMIC DNA]</scope>
    <source>
        <strain evidence="2 3">CBS 459.81</strain>
    </source>
</reference>
<dbReference type="AlphaFoldDB" id="A0A8E2J9E9"/>
<evidence type="ECO:0000259" key="1">
    <source>
        <dbReference type="Pfam" id="PF05225"/>
    </source>
</evidence>
<gene>
    <name evidence="2" type="ORF">K432DRAFT_312323</name>
</gene>
<proteinExistence type="predicted"/>
<dbReference type="OrthoDB" id="3786747at2759"/>
<evidence type="ECO:0000313" key="3">
    <source>
        <dbReference type="Proteomes" id="UP000250266"/>
    </source>
</evidence>
<sequence>MSNRDDMIQLAIADLESGVFTSQRQADAKHQVPRSTLASRLAGSSAAREFIVDWILEEDARGYSPTQARTREMAS</sequence>
<dbReference type="Gene3D" id="1.10.10.60">
    <property type="entry name" value="Homeodomain-like"/>
    <property type="match status" value="1"/>
</dbReference>
<accession>A0A8E2J9E9</accession>
<dbReference type="EMBL" id="KV745694">
    <property type="protein sequence ID" value="OCK73654.1"/>
    <property type="molecule type" value="Genomic_DNA"/>
</dbReference>
<dbReference type="InterPro" id="IPR007889">
    <property type="entry name" value="HTH_Psq"/>
</dbReference>
<keyword evidence="3" id="KW-1185">Reference proteome</keyword>
<organism evidence="2 3">
    <name type="scientific">Lepidopterella palustris CBS 459.81</name>
    <dbReference type="NCBI Taxonomy" id="1314670"/>
    <lineage>
        <taxon>Eukaryota</taxon>
        <taxon>Fungi</taxon>
        <taxon>Dikarya</taxon>
        <taxon>Ascomycota</taxon>
        <taxon>Pezizomycotina</taxon>
        <taxon>Dothideomycetes</taxon>
        <taxon>Pleosporomycetidae</taxon>
        <taxon>Mytilinidiales</taxon>
        <taxon>Argynnaceae</taxon>
        <taxon>Lepidopterella</taxon>
    </lineage>
</organism>
<protein>
    <recommendedName>
        <fullName evidence="1">HTH psq-type domain-containing protein</fullName>
    </recommendedName>
</protein>
<dbReference type="Pfam" id="PF05225">
    <property type="entry name" value="HTH_psq"/>
    <property type="match status" value="1"/>
</dbReference>
<evidence type="ECO:0000313" key="2">
    <source>
        <dbReference type="EMBL" id="OCK73654.1"/>
    </source>
</evidence>
<feature type="domain" description="HTH psq-type" evidence="1">
    <location>
        <begin position="5"/>
        <end position="43"/>
    </location>
</feature>
<name>A0A8E2J9E9_9PEZI</name>
<dbReference type="Proteomes" id="UP000250266">
    <property type="component" value="Unassembled WGS sequence"/>
</dbReference>
<dbReference type="GO" id="GO:0003677">
    <property type="term" value="F:DNA binding"/>
    <property type="evidence" value="ECO:0007669"/>
    <property type="project" value="InterPro"/>
</dbReference>